<dbReference type="KEGG" id="tic:FH039_05395"/>
<feature type="domain" description="PhoU" evidence="1">
    <location>
        <begin position="12"/>
        <end position="94"/>
    </location>
</feature>
<dbReference type="Pfam" id="PF01895">
    <property type="entry name" value="PhoU"/>
    <property type="match status" value="1"/>
</dbReference>
<dbReference type="SUPFAM" id="SSF109755">
    <property type="entry name" value="PhoU-like"/>
    <property type="match status" value="1"/>
</dbReference>
<dbReference type="InterPro" id="IPR038078">
    <property type="entry name" value="PhoU-like_sf"/>
</dbReference>
<dbReference type="OrthoDB" id="99617at2157"/>
<organism evidence="2 3">
    <name type="scientific">Thermococcus indicus</name>
    <dbReference type="NCBI Taxonomy" id="2586643"/>
    <lineage>
        <taxon>Archaea</taxon>
        <taxon>Methanobacteriati</taxon>
        <taxon>Methanobacteriota</taxon>
        <taxon>Thermococci</taxon>
        <taxon>Thermococcales</taxon>
        <taxon>Thermococcaceae</taxon>
        <taxon>Thermococcus</taxon>
    </lineage>
</organism>
<dbReference type="GeneID" id="40474597"/>
<evidence type="ECO:0000313" key="2">
    <source>
        <dbReference type="EMBL" id="QDA31145.1"/>
    </source>
</evidence>
<reference evidence="2 3" key="1">
    <citation type="submission" date="2019-06" db="EMBL/GenBank/DDBJ databases">
        <title>Thermococcus indicus sp. nov., a Fe(III)-reducing hyperthermophilic archaeon isolated from the Onnuri vent field of the Central Indian Ocean ridge.</title>
        <authorList>
            <person name="Lim J.K."/>
            <person name="Kim Y.J."/>
            <person name="Kwon K.K."/>
        </authorList>
    </citation>
    <scope>NUCLEOTIDE SEQUENCE [LARGE SCALE GENOMIC DNA]</scope>
    <source>
        <strain evidence="2 3">IOH1</strain>
    </source>
</reference>
<dbReference type="Gene3D" id="1.20.58.220">
    <property type="entry name" value="Phosphate transport system protein phou homolog 2, domain 2"/>
    <property type="match status" value="1"/>
</dbReference>
<keyword evidence="3" id="KW-1185">Reference proteome</keyword>
<gene>
    <name evidence="2" type="ORF">FH039_05395</name>
</gene>
<dbReference type="EMBL" id="CP040846">
    <property type="protein sequence ID" value="QDA31145.1"/>
    <property type="molecule type" value="Genomic_DNA"/>
</dbReference>
<dbReference type="Proteomes" id="UP000306007">
    <property type="component" value="Chromosome"/>
</dbReference>
<protein>
    <submittedName>
        <fullName evidence="2">Phosphate transporter PhoU</fullName>
    </submittedName>
</protein>
<accession>A0A4Y5SK29</accession>
<dbReference type="InterPro" id="IPR026022">
    <property type="entry name" value="PhoU_dom"/>
</dbReference>
<evidence type="ECO:0000313" key="3">
    <source>
        <dbReference type="Proteomes" id="UP000306007"/>
    </source>
</evidence>
<dbReference type="AlphaFoldDB" id="A0A4Y5SK29"/>
<evidence type="ECO:0000259" key="1">
    <source>
        <dbReference type="Pfam" id="PF01895"/>
    </source>
</evidence>
<proteinExistence type="predicted"/>
<sequence>MKLRNFARLKALSEELGTTVIEALRTLQVEARRNEYGEVEEYLWKAISIKADLQDALVESLIRYQPMARELRFVRALLDVSYDLYRISRHASRIETVLEIRGTESARETAVEALTIVLPWIETAVKALDGKFSIPAEELPFFNAEFEEFWNRNIKTEEPAVMAVMIHSEGIFNHTKHMLASAVYYVEGPKGLEKMPILLIS</sequence>
<name>A0A4Y5SK29_9EURY</name>
<dbReference type="RefSeq" id="WP_139680495.1">
    <property type="nucleotide sequence ID" value="NZ_CP040846.1"/>
</dbReference>